<dbReference type="SMART" id="SM00320">
    <property type="entry name" value="WD40"/>
    <property type="match status" value="11"/>
</dbReference>
<organism evidence="2 3">
    <name type="scientific">Mytilus coruscus</name>
    <name type="common">Sea mussel</name>
    <dbReference type="NCBI Taxonomy" id="42192"/>
    <lineage>
        <taxon>Eukaryota</taxon>
        <taxon>Metazoa</taxon>
        <taxon>Spiralia</taxon>
        <taxon>Lophotrochozoa</taxon>
        <taxon>Mollusca</taxon>
        <taxon>Bivalvia</taxon>
        <taxon>Autobranchia</taxon>
        <taxon>Pteriomorphia</taxon>
        <taxon>Mytilida</taxon>
        <taxon>Mytiloidea</taxon>
        <taxon>Mytilidae</taxon>
        <taxon>Mytilinae</taxon>
        <taxon>Mytilus</taxon>
    </lineage>
</organism>
<dbReference type="PANTHER" id="PTHR44163">
    <property type="entry name" value="U3 SMALL NUCLEOLAR RNA-ASSOCIATED PROTEIN 4 HOMOLOG"/>
    <property type="match status" value="1"/>
</dbReference>
<dbReference type="GO" id="GO:0032040">
    <property type="term" value="C:small-subunit processome"/>
    <property type="evidence" value="ECO:0007669"/>
    <property type="project" value="TreeGrafter"/>
</dbReference>
<dbReference type="Gene3D" id="2.130.10.10">
    <property type="entry name" value="YVTN repeat-like/Quinoprotein amine dehydrogenase"/>
    <property type="match status" value="3"/>
</dbReference>
<name>A0A6J7ZYB7_MYTCO</name>
<dbReference type="Pfam" id="PF12894">
    <property type="entry name" value="ANAPC4_WD40"/>
    <property type="match status" value="1"/>
</dbReference>
<proteinExistence type="predicted"/>
<dbReference type="InterPro" id="IPR015943">
    <property type="entry name" value="WD40/YVTN_repeat-like_dom_sf"/>
</dbReference>
<dbReference type="InterPro" id="IPR024977">
    <property type="entry name" value="Apc4-like_WD40_dom"/>
</dbReference>
<reference evidence="2 3" key="1">
    <citation type="submission" date="2020-06" db="EMBL/GenBank/DDBJ databases">
        <authorList>
            <person name="Li R."/>
            <person name="Bekaert M."/>
        </authorList>
    </citation>
    <scope>NUCLEOTIDE SEQUENCE [LARGE SCALE GENOMIC DNA]</scope>
    <source>
        <strain evidence="3">wild</strain>
    </source>
</reference>
<dbReference type="SUPFAM" id="SSF50978">
    <property type="entry name" value="WD40 repeat-like"/>
    <property type="match status" value="2"/>
</dbReference>
<dbReference type="InterPro" id="IPR046351">
    <property type="entry name" value="UTP4"/>
</dbReference>
<dbReference type="GO" id="GO:0034455">
    <property type="term" value="C:t-UTP complex"/>
    <property type="evidence" value="ECO:0007669"/>
    <property type="project" value="TreeGrafter"/>
</dbReference>
<evidence type="ECO:0000259" key="1">
    <source>
        <dbReference type="Pfam" id="PF12894"/>
    </source>
</evidence>
<gene>
    <name evidence="2" type="ORF">MCOR_1209</name>
</gene>
<evidence type="ECO:0000313" key="2">
    <source>
        <dbReference type="EMBL" id="CAC5357582.1"/>
    </source>
</evidence>
<dbReference type="GO" id="GO:0003723">
    <property type="term" value="F:RNA binding"/>
    <property type="evidence" value="ECO:0007669"/>
    <property type="project" value="TreeGrafter"/>
</dbReference>
<dbReference type="InterPro" id="IPR001680">
    <property type="entry name" value="WD40_rpt"/>
</dbReference>
<dbReference type="EMBL" id="CACVKT020000204">
    <property type="protein sequence ID" value="CAC5357582.1"/>
    <property type="molecule type" value="Genomic_DNA"/>
</dbReference>
<dbReference type="InterPro" id="IPR036322">
    <property type="entry name" value="WD40_repeat_dom_sf"/>
</dbReference>
<protein>
    <submittedName>
        <fullName evidence="2">UTP4</fullName>
    </submittedName>
</protein>
<dbReference type="OrthoDB" id="8883818at2759"/>
<dbReference type="Proteomes" id="UP000507470">
    <property type="component" value="Unassembled WGS sequence"/>
</dbReference>
<accession>A0A6J7ZYB7</accession>
<dbReference type="PANTHER" id="PTHR44163:SF1">
    <property type="entry name" value="U3 SMALL NUCLEOLAR RNA-ASSOCIATED PROTEIN 4 HOMOLOG"/>
    <property type="match status" value="1"/>
</dbReference>
<feature type="domain" description="Anaphase-promoting complex subunit 4-like WD40" evidence="1">
    <location>
        <begin position="109"/>
        <end position="195"/>
    </location>
</feature>
<evidence type="ECO:0000313" key="3">
    <source>
        <dbReference type="Proteomes" id="UP000507470"/>
    </source>
</evidence>
<dbReference type="GO" id="GO:0000462">
    <property type="term" value="P:maturation of SSU-rRNA from tricistronic rRNA transcript (SSU-rRNA, 5.8S rRNA, LSU-rRNA)"/>
    <property type="evidence" value="ECO:0007669"/>
    <property type="project" value="InterPro"/>
</dbReference>
<dbReference type="AlphaFoldDB" id="A0A6J7ZYB7"/>
<keyword evidence="3" id="KW-1185">Reference proteome</keyword>
<dbReference type="GO" id="GO:0030686">
    <property type="term" value="C:90S preribosome"/>
    <property type="evidence" value="ECO:0007669"/>
    <property type="project" value="InterPro"/>
</dbReference>
<sequence>MGEFRVHHIRFFNYQPLAIHCIDYNKELNRVAVSRSDASIEIWSIGDDWYQEKIIPGSESRSVEAICWQGSRLFSAGLDGNVTEYDLKKLKPKELAPSNAGPIWCLCKCATQQLLAAGTEDGCVVLFSTQEDSLMYHQAFDKQEGRILSIAWHPTEDLIVTGGVDNIRIWSINSGHAIQRLTLGRQERNKETIVWCVAVTSDFTIISGDSRGKTSFWNGKQGTLIKTYQSHKADVLCLTLNEEDNKVYTSGVDPSIVAFEYTPANVESDWKLWVKSDVYHFHTHDVRDLVVAGDKIVSGGVDTNLVVALAKEIKGVKHRRKYPGFPSYSMVKVASEAKVVMLQYADYLEVWKLGHTTKNSDKSGEILPLMSKPIKLLQLKTKDSERIVCCAINKTAEYLAYSDQDTVKIYSLSMDNQYAMTPQVTLKKVKSKSSLSPAHRMQFNHDGRSLITVTDSTEIQAISLEGSEAVITASIPPLSDDVDSVHLLCVSPDDTMVCLADHTRSMLIFNLAKQQIHCRLPRYSCQATAICFNSDGSNLLIAYADQKIYEYNLETEEYTGWCKQNCLKYPKQWLTRHSKILNIQQHPNDHNKIIFHDEQMLCVLDKSQRFPRVDAPLFSYSTWQHQDQIPTSTAFHISSKYKVNNQDQIPSSTAFHISSKYKVNNQDQIPSSTAFHISSKYNVNNQDQIPSSTAFHISSRYKVNNQDQIPSSTAFHISSRYKVNKQDQIPSSTAFHISSRYKVSKQYQIPSSTAFLISSRYKVSKQYQIPSSTAFHISSRYKHFTSTYKVNNQDQIPSSTAFHISSRYKVSKQYQIPSSTAFHISSRYKVNNQDQIPSSTAFHISSKYKVNKQDQIPSSTAFHISSRYKVNNQDQIPSSTAFHISSRYKVNKQDQIPSSTAFHISSKYNVNNQDQIPSSTAFHISSRYKVNNQDQIPSSTAFHISSKYKVNNQDQIPSSTAFYISSRYKVNNQDQIPSSTAFHISSRYKDQIPSSTAFHINSKYKVNNQDQIPSSTAFHISSKYKVNNQDQIPSSRAFHISSRYKVSKQYQIPSSTAFHISSRYKVDNQDQIPSSTAFHISSKYKVNNQDQIPSSTAFHISSKYKFLLHLEAIKDNWLVAVEKTPLTLTESLPPTLKEKKFGT</sequence>